<evidence type="ECO:0000256" key="9">
    <source>
        <dbReference type="ARBA" id="ARBA00022723"/>
    </source>
</evidence>
<evidence type="ECO:0000256" key="1">
    <source>
        <dbReference type="ARBA" id="ARBA00004123"/>
    </source>
</evidence>
<dbReference type="FunFam" id="2.60.40.150:FF:000042">
    <property type="entry name" value="Copine 3"/>
    <property type="match status" value="1"/>
</dbReference>
<evidence type="ECO:0000313" key="21">
    <source>
        <dbReference type="EMBL" id="CAI8020794.1"/>
    </source>
</evidence>
<dbReference type="GO" id="GO:0005737">
    <property type="term" value="C:cytoplasm"/>
    <property type="evidence" value="ECO:0007669"/>
    <property type="project" value="UniProtKB-SubCell"/>
</dbReference>
<feature type="compositionally biased region" description="Low complexity" evidence="19">
    <location>
        <begin position="542"/>
        <end position="573"/>
    </location>
</feature>
<dbReference type="EMBL" id="CASHTH010001847">
    <property type="protein sequence ID" value="CAI8020794.1"/>
    <property type="molecule type" value="Genomic_DNA"/>
</dbReference>
<keyword evidence="9" id="KW-0479">Metal-binding</keyword>
<proteinExistence type="inferred from homology"/>
<keyword evidence="13" id="KW-0472">Membrane</keyword>
<evidence type="ECO:0000256" key="13">
    <source>
        <dbReference type="ARBA" id="ARBA00023136"/>
    </source>
</evidence>
<keyword evidence="8" id="KW-0597">Phosphoprotein</keyword>
<dbReference type="CDD" id="cd04047">
    <property type="entry name" value="C2B_Copine"/>
    <property type="match status" value="1"/>
</dbReference>
<dbReference type="PANTHER" id="PTHR10857">
    <property type="entry name" value="COPINE"/>
    <property type="match status" value="1"/>
</dbReference>
<dbReference type="InterPro" id="IPR002035">
    <property type="entry name" value="VWF_A"/>
</dbReference>
<gene>
    <name evidence="21" type="ORF">GBAR_LOCUS12401</name>
</gene>
<comment type="subcellular location">
    <subcellularLocation>
        <location evidence="3">Cell junction</location>
        <location evidence="3">Focal adhesion</location>
    </subcellularLocation>
    <subcellularLocation>
        <location evidence="2">Cell membrane</location>
    </subcellularLocation>
    <subcellularLocation>
        <location evidence="4">Cytoplasm</location>
    </subcellularLocation>
    <subcellularLocation>
        <location evidence="1">Nucleus</location>
    </subcellularLocation>
</comment>
<dbReference type="InterPro" id="IPR035892">
    <property type="entry name" value="C2_domain_sf"/>
</dbReference>
<dbReference type="PROSITE" id="PS50004">
    <property type="entry name" value="C2"/>
    <property type="match status" value="2"/>
</dbReference>
<feature type="compositionally biased region" description="Pro residues" evidence="19">
    <location>
        <begin position="588"/>
        <end position="608"/>
    </location>
</feature>
<dbReference type="AlphaFoldDB" id="A0AA35S0Q8"/>
<dbReference type="FunFam" id="2.60.40.150:FF:000099">
    <property type="entry name" value="Copine 3"/>
    <property type="match status" value="1"/>
</dbReference>
<evidence type="ECO:0000256" key="14">
    <source>
        <dbReference type="ARBA" id="ARBA00023242"/>
    </source>
</evidence>
<dbReference type="InterPro" id="IPR036465">
    <property type="entry name" value="vWFA_dom_sf"/>
</dbReference>
<dbReference type="GO" id="GO:0005634">
    <property type="term" value="C:nucleus"/>
    <property type="evidence" value="ECO:0007669"/>
    <property type="project" value="UniProtKB-SubCell"/>
</dbReference>
<sequence>MASPPTFGSGEAASRVEVTVSCQNLKDLDYFSKSDPCVFLFEYLNRSWARVGRTEVIDNNLNPKFSKAFQLQYRFEEIQKLKFVVVDVDDRSKIDEIARHDMIGGLECALADLVTAGQQYERTLRLNGAPRGKIRLQTEEVADSKFSTILQLSASKLDKKDFFGKSDPFVEISKVQEGGGYTVVYRSQHIAKTLDPKWPRFELPIQKLCSGDWERDLRFSVWDWNRSGDHELIGSANITLKEITPERGGTVFNLDLVNPEMKKRKKKYVNSGVLHFLTVQAIPLHTFTDYIRGGCEINLMVAIDFTASNGKQDHPQSLHYLGAQRDNEYQQAIRAVASVLAPYDSDQMIPVYGFGARLPPDGRVSHCFPLNFNESNPEVYGVQLYGPTNFSSFLDRAIEVSVGTTTQEKQSYFILLVITDGVITDMANTVDRIVDASNLPLSIVIVGVGSADFTNMEVLDADDTPLRSRRGELMKRDIVQFVPFRELSSKSGANFSLARETLAEIPEQLTSFMKAQNIRPNPPPLRHRQSTVFISTPGGGPPTTSGQPPSGYPGYPTTGPPAGQYPVPAAPGGYPTGPTPYPAAGRPAPYPTGPAPYPTTTAPPPYPF</sequence>
<dbReference type="GO" id="GO:0046872">
    <property type="term" value="F:metal ion binding"/>
    <property type="evidence" value="ECO:0007669"/>
    <property type="project" value="UniProtKB-KW"/>
</dbReference>
<dbReference type="Pfam" id="PF07002">
    <property type="entry name" value="Copine"/>
    <property type="match status" value="1"/>
</dbReference>
<dbReference type="SUPFAM" id="SSF53300">
    <property type="entry name" value="vWA-like"/>
    <property type="match status" value="1"/>
</dbReference>
<evidence type="ECO:0000256" key="16">
    <source>
        <dbReference type="ARBA" id="ARBA00065466"/>
    </source>
</evidence>
<evidence type="ECO:0000256" key="5">
    <source>
        <dbReference type="ARBA" id="ARBA00009048"/>
    </source>
</evidence>
<comment type="caution">
    <text evidence="21">The sequence shown here is derived from an EMBL/GenBank/DDBJ whole genome shotgun (WGS) entry which is preliminary data.</text>
</comment>
<keyword evidence="6" id="KW-1003">Cell membrane</keyword>
<dbReference type="GO" id="GO:0071277">
    <property type="term" value="P:cellular response to calcium ion"/>
    <property type="evidence" value="ECO:0007669"/>
    <property type="project" value="UniProtKB-ARBA"/>
</dbReference>
<evidence type="ECO:0000256" key="11">
    <source>
        <dbReference type="ARBA" id="ARBA00022837"/>
    </source>
</evidence>
<feature type="domain" description="C2" evidence="20">
    <location>
        <begin position="130"/>
        <end position="253"/>
    </location>
</feature>
<evidence type="ECO:0000256" key="17">
    <source>
        <dbReference type="ARBA" id="ARBA00074834"/>
    </source>
</evidence>
<keyword evidence="11" id="KW-0106">Calcium</keyword>
<protein>
    <recommendedName>
        <fullName evidence="17">Copine-3</fullName>
    </recommendedName>
    <alternativeName>
        <fullName evidence="18">Copine III</fullName>
    </alternativeName>
</protein>
<dbReference type="SMART" id="SM00239">
    <property type="entry name" value="C2"/>
    <property type="match status" value="2"/>
</dbReference>
<comment type="subunit">
    <text evidence="16">Monomer. Interacts with ERBB2 (preferentially with the tyrosine phosphorylated form); this interaction occurs at the cell membrane and is increased in a growth factor heregulin-dependent manner. Interacts with SHC1; this interaction may mediate the binding of CPNE3 with ERBB2. Interacts with RACK1.</text>
</comment>
<evidence type="ECO:0000256" key="6">
    <source>
        <dbReference type="ARBA" id="ARBA00022475"/>
    </source>
</evidence>
<comment type="similarity">
    <text evidence="5">Belongs to the copine family.</text>
</comment>
<evidence type="ECO:0000256" key="4">
    <source>
        <dbReference type="ARBA" id="ARBA00004496"/>
    </source>
</evidence>
<evidence type="ECO:0000256" key="12">
    <source>
        <dbReference type="ARBA" id="ARBA00022949"/>
    </source>
</evidence>
<dbReference type="Gene3D" id="3.40.50.410">
    <property type="entry name" value="von Willebrand factor, type A domain"/>
    <property type="match status" value="1"/>
</dbReference>
<evidence type="ECO:0000313" key="22">
    <source>
        <dbReference type="Proteomes" id="UP001174909"/>
    </source>
</evidence>
<dbReference type="SUPFAM" id="SSF49562">
    <property type="entry name" value="C2 domain (Calcium/lipid-binding domain, CaLB)"/>
    <property type="match status" value="2"/>
</dbReference>
<reference evidence="21" key="1">
    <citation type="submission" date="2023-03" db="EMBL/GenBank/DDBJ databases">
        <authorList>
            <person name="Steffen K."/>
            <person name="Cardenas P."/>
        </authorList>
    </citation>
    <scope>NUCLEOTIDE SEQUENCE</scope>
</reference>
<dbReference type="Pfam" id="PF00168">
    <property type="entry name" value="C2"/>
    <property type="match status" value="2"/>
</dbReference>
<dbReference type="SMART" id="SM00327">
    <property type="entry name" value="VWA"/>
    <property type="match status" value="1"/>
</dbReference>
<evidence type="ECO:0000256" key="10">
    <source>
        <dbReference type="ARBA" id="ARBA00022737"/>
    </source>
</evidence>
<dbReference type="InterPro" id="IPR010734">
    <property type="entry name" value="Copine_C"/>
</dbReference>
<keyword evidence="14" id="KW-0539">Nucleus</keyword>
<evidence type="ECO:0000256" key="18">
    <source>
        <dbReference type="ARBA" id="ARBA00076171"/>
    </source>
</evidence>
<dbReference type="PANTHER" id="PTHR10857:SF106">
    <property type="entry name" value="C2 DOMAIN-CONTAINING PROTEIN"/>
    <property type="match status" value="1"/>
</dbReference>
<organism evidence="21 22">
    <name type="scientific">Geodia barretti</name>
    <name type="common">Barrett's horny sponge</name>
    <dbReference type="NCBI Taxonomy" id="519541"/>
    <lineage>
        <taxon>Eukaryota</taxon>
        <taxon>Metazoa</taxon>
        <taxon>Porifera</taxon>
        <taxon>Demospongiae</taxon>
        <taxon>Heteroscleromorpha</taxon>
        <taxon>Tetractinellida</taxon>
        <taxon>Astrophorina</taxon>
        <taxon>Geodiidae</taxon>
        <taxon>Geodia</taxon>
    </lineage>
</organism>
<dbReference type="InterPro" id="IPR000008">
    <property type="entry name" value="C2_dom"/>
</dbReference>
<keyword evidence="7" id="KW-0963">Cytoplasm</keyword>
<dbReference type="InterPro" id="IPR045052">
    <property type="entry name" value="Copine"/>
</dbReference>
<dbReference type="GO" id="GO:0005886">
    <property type="term" value="C:plasma membrane"/>
    <property type="evidence" value="ECO:0007669"/>
    <property type="project" value="UniProtKB-SubCell"/>
</dbReference>
<dbReference type="GO" id="GO:0005544">
    <property type="term" value="F:calcium-dependent phospholipid binding"/>
    <property type="evidence" value="ECO:0007669"/>
    <property type="project" value="InterPro"/>
</dbReference>
<dbReference type="CDD" id="cd04048">
    <property type="entry name" value="C2A_Copine"/>
    <property type="match status" value="1"/>
</dbReference>
<feature type="domain" description="C2" evidence="20">
    <location>
        <begin position="1"/>
        <end position="124"/>
    </location>
</feature>
<evidence type="ECO:0000256" key="15">
    <source>
        <dbReference type="ARBA" id="ARBA00058857"/>
    </source>
</evidence>
<name>A0AA35S0Q8_GEOBA</name>
<evidence type="ECO:0000259" key="20">
    <source>
        <dbReference type="PROSITE" id="PS50004"/>
    </source>
</evidence>
<evidence type="ECO:0000256" key="2">
    <source>
        <dbReference type="ARBA" id="ARBA00004236"/>
    </source>
</evidence>
<evidence type="ECO:0000256" key="8">
    <source>
        <dbReference type="ARBA" id="ARBA00022553"/>
    </source>
</evidence>
<comment type="function">
    <text evidence="15">Calcium-dependent phospholipid-binding protein that plays a role in ERBB2-mediated tumor cell migration in response to growth factor heregulin stimulation.</text>
</comment>
<accession>A0AA35S0Q8</accession>
<keyword evidence="22" id="KW-1185">Reference proteome</keyword>
<dbReference type="GO" id="GO:0005925">
    <property type="term" value="C:focal adhesion"/>
    <property type="evidence" value="ECO:0007669"/>
    <property type="project" value="UniProtKB-SubCell"/>
</dbReference>
<dbReference type="Proteomes" id="UP001174909">
    <property type="component" value="Unassembled WGS sequence"/>
</dbReference>
<dbReference type="InterPro" id="IPR037768">
    <property type="entry name" value="C2B_Copine"/>
</dbReference>
<evidence type="ECO:0000256" key="19">
    <source>
        <dbReference type="SAM" id="MobiDB-lite"/>
    </source>
</evidence>
<evidence type="ECO:0000256" key="7">
    <source>
        <dbReference type="ARBA" id="ARBA00022490"/>
    </source>
</evidence>
<dbReference type="Gene3D" id="2.60.40.150">
    <property type="entry name" value="C2 domain"/>
    <property type="match status" value="2"/>
</dbReference>
<evidence type="ECO:0000256" key="3">
    <source>
        <dbReference type="ARBA" id="ARBA00004246"/>
    </source>
</evidence>
<keyword evidence="12" id="KW-0965">Cell junction</keyword>
<feature type="region of interest" description="Disordered" evidence="19">
    <location>
        <begin position="516"/>
        <end position="608"/>
    </location>
</feature>
<keyword evidence="10" id="KW-0677">Repeat</keyword>